<accession>A0A1E4RLA5</accession>
<dbReference type="Pfam" id="PF01205">
    <property type="entry name" value="Impact_N"/>
    <property type="match status" value="1"/>
</dbReference>
<dbReference type="InterPro" id="IPR023582">
    <property type="entry name" value="Impact"/>
</dbReference>
<evidence type="ECO:0000313" key="9">
    <source>
        <dbReference type="EMBL" id="ODV68043.1"/>
    </source>
</evidence>
<dbReference type="GO" id="GO:0006446">
    <property type="term" value="P:regulation of translational initiation"/>
    <property type="evidence" value="ECO:0007669"/>
    <property type="project" value="TreeGrafter"/>
</dbReference>
<comment type="similarity">
    <text evidence="2">Belongs to the IMPACT family.</text>
</comment>
<dbReference type="InterPro" id="IPR020569">
    <property type="entry name" value="UPF0029_Impact_CS"/>
</dbReference>
<feature type="region of interest" description="Disordered" evidence="7">
    <location>
        <begin position="288"/>
        <end position="310"/>
    </location>
</feature>
<dbReference type="Gene3D" id="3.10.110.10">
    <property type="entry name" value="Ubiquitin Conjugating Enzyme"/>
    <property type="match status" value="1"/>
</dbReference>
<dbReference type="Gene3D" id="3.30.230.30">
    <property type="entry name" value="Impact, N-terminal domain"/>
    <property type="match status" value="1"/>
</dbReference>
<dbReference type="AlphaFoldDB" id="A0A1E4RLA5"/>
<evidence type="ECO:0000256" key="2">
    <source>
        <dbReference type="ARBA" id="ARBA00007665"/>
    </source>
</evidence>
<evidence type="ECO:0000259" key="8">
    <source>
        <dbReference type="PROSITE" id="PS50908"/>
    </source>
</evidence>
<dbReference type="Pfam" id="PF05773">
    <property type="entry name" value="RWD"/>
    <property type="match status" value="1"/>
</dbReference>
<dbReference type="PROSITE" id="PS50908">
    <property type="entry name" value="RWD"/>
    <property type="match status" value="1"/>
</dbReference>
<dbReference type="GeneID" id="30996782"/>
<keyword evidence="6" id="KW-0346">Stress response</keyword>
<dbReference type="GO" id="GO:0003785">
    <property type="term" value="F:actin monomer binding"/>
    <property type="evidence" value="ECO:0007669"/>
    <property type="project" value="EnsemblFungi"/>
</dbReference>
<name>A0A1E4RLA5_9ASCO</name>
<dbReference type="InterPro" id="IPR001498">
    <property type="entry name" value="Impact_N"/>
</dbReference>
<dbReference type="GO" id="GO:0031333">
    <property type="term" value="P:negative regulation of protein-containing complex assembly"/>
    <property type="evidence" value="ECO:0007669"/>
    <property type="project" value="EnsemblFungi"/>
</dbReference>
<dbReference type="GO" id="GO:0140469">
    <property type="term" value="P:GCN2-mediated signaling"/>
    <property type="evidence" value="ECO:0007669"/>
    <property type="project" value="EnsemblFungi"/>
</dbReference>
<organism evidence="9 10">
    <name type="scientific">Hyphopichia burtonii NRRL Y-1933</name>
    <dbReference type="NCBI Taxonomy" id="984485"/>
    <lineage>
        <taxon>Eukaryota</taxon>
        <taxon>Fungi</taxon>
        <taxon>Dikarya</taxon>
        <taxon>Ascomycota</taxon>
        <taxon>Saccharomycotina</taxon>
        <taxon>Pichiomycetes</taxon>
        <taxon>Debaryomycetaceae</taxon>
        <taxon>Hyphopichia</taxon>
    </lineage>
</organism>
<comment type="subcellular location">
    <subcellularLocation>
        <location evidence="1">Cytoplasm</location>
    </subcellularLocation>
</comment>
<proteinExistence type="inferred from homology"/>
<dbReference type="STRING" id="984485.A0A1E4RLA5"/>
<dbReference type="GO" id="GO:0004860">
    <property type="term" value="F:protein kinase inhibitor activity"/>
    <property type="evidence" value="ECO:0007669"/>
    <property type="project" value="EnsemblFungi"/>
</dbReference>
<dbReference type="OrthoDB" id="69641at2759"/>
<feature type="domain" description="RWD" evidence="8">
    <location>
        <begin position="8"/>
        <end position="106"/>
    </location>
</feature>
<keyword evidence="3" id="KW-0963">Cytoplasm</keyword>
<dbReference type="GO" id="GO:0005737">
    <property type="term" value="C:cytoplasm"/>
    <property type="evidence" value="ECO:0007669"/>
    <property type="project" value="UniProtKB-SubCell"/>
</dbReference>
<evidence type="ECO:0000256" key="3">
    <source>
        <dbReference type="ARBA" id="ARBA00022490"/>
    </source>
</evidence>
<dbReference type="InterPro" id="IPR016135">
    <property type="entry name" value="UBQ-conjugating_enzyme/RWD"/>
</dbReference>
<dbReference type="SUPFAM" id="SSF54211">
    <property type="entry name" value="Ribosomal protein S5 domain 2-like"/>
    <property type="match status" value="1"/>
</dbReference>
<dbReference type="CDD" id="cd23822">
    <property type="entry name" value="RWD_ScYIH1-like"/>
    <property type="match status" value="1"/>
</dbReference>
<dbReference type="SUPFAM" id="SSF54495">
    <property type="entry name" value="UBC-like"/>
    <property type="match status" value="1"/>
</dbReference>
<evidence type="ECO:0000256" key="5">
    <source>
        <dbReference type="ARBA" id="ARBA00022845"/>
    </source>
</evidence>
<reference evidence="10" key="1">
    <citation type="submission" date="2016-05" db="EMBL/GenBank/DDBJ databases">
        <title>Comparative genomics of biotechnologically important yeasts.</title>
        <authorList>
            <consortium name="DOE Joint Genome Institute"/>
            <person name="Riley R."/>
            <person name="Haridas S."/>
            <person name="Wolfe K.H."/>
            <person name="Lopes M.R."/>
            <person name="Hittinger C.T."/>
            <person name="Goker M."/>
            <person name="Salamov A."/>
            <person name="Wisecaver J."/>
            <person name="Long T.M."/>
            <person name="Aerts A.L."/>
            <person name="Barry K."/>
            <person name="Choi C."/>
            <person name="Clum A."/>
            <person name="Coughlan A.Y."/>
            <person name="Deshpande S."/>
            <person name="Douglass A.P."/>
            <person name="Hanson S.J."/>
            <person name="Klenk H.-P."/>
            <person name="Labutti K."/>
            <person name="Lapidus A."/>
            <person name="Lindquist E."/>
            <person name="Lipzen A."/>
            <person name="Meier-Kolthoff J.P."/>
            <person name="Ohm R.A."/>
            <person name="Otillar R.P."/>
            <person name="Pangilinan J."/>
            <person name="Peng Y."/>
            <person name="Rokas A."/>
            <person name="Rosa C.A."/>
            <person name="Scheuner C."/>
            <person name="Sibirny A.A."/>
            <person name="Slot J.C."/>
            <person name="Stielow J.B."/>
            <person name="Sun H."/>
            <person name="Kurtzman C.P."/>
            <person name="Blackwell M."/>
            <person name="Grigoriev I.V."/>
            <person name="Jeffries T.W."/>
        </authorList>
    </citation>
    <scope>NUCLEOTIDE SEQUENCE [LARGE SCALE GENOMIC DNA]</scope>
    <source>
        <strain evidence="10">NRRL Y-1933</strain>
    </source>
</reference>
<dbReference type="SMART" id="SM00591">
    <property type="entry name" value="RWD"/>
    <property type="match status" value="1"/>
</dbReference>
<dbReference type="GO" id="GO:0043022">
    <property type="term" value="F:ribosome binding"/>
    <property type="evidence" value="ECO:0007669"/>
    <property type="project" value="EnsemblFungi"/>
</dbReference>
<evidence type="ECO:0000313" key="10">
    <source>
        <dbReference type="Proteomes" id="UP000095085"/>
    </source>
</evidence>
<dbReference type="PANTHER" id="PTHR16301:SF25">
    <property type="entry name" value="PROTEIN IMPACT"/>
    <property type="match status" value="1"/>
</dbReference>
<sequence>MTKEELRDEIEAIDAIYPESVEKLGPLIYKLIIPNHESLSIQITFPEEYPDTIPEIIQLVVAENSKYLDPSYLEENFKKILTRTFHEGEVVVFELFSEIEQFLEEYNATHEELVKNTPSPKPEEDEKGIIDSMKYTSLEDSPKTDVKAKSPPPAIQTNSKYKIVDPLTGWYFSDPIIDRGSTFIGFAREVHSVDDAAYYIDLLTTDKKVAKSNHNMSAWRIKKENGVQYQDCDDDGETAAGGRMLHLLTMMDVWNVVVVVSRWFGGTHIGPDRFKHINTAAREAVLNGNFGDAKNDNDNNKSTNTKKKKK</sequence>
<protein>
    <submittedName>
        <fullName evidence="9">UPF0029-domain-containing protein</fullName>
    </submittedName>
</protein>
<evidence type="ECO:0000256" key="4">
    <source>
        <dbReference type="ARBA" id="ARBA00022491"/>
    </source>
</evidence>
<dbReference type="PANTHER" id="PTHR16301">
    <property type="entry name" value="IMPACT-RELATED"/>
    <property type="match status" value="1"/>
</dbReference>
<dbReference type="RefSeq" id="XP_020077110.1">
    <property type="nucleotide sequence ID" value="XM_020222233.1"/>
</dbReference>
<dbReference type="GO" id="GO:0034198">
    <property type="term" value="P:cellular response to amino acid starvation"/>
    <property type="evidence" value="ECO:0007669"/>
    <property type="project" value="EnsemblFungi"/>
</dbReference>
<dbReference type="InterPro" id="IPR036956">
    <property type="entry name" value="Impact_N_sf"/>
</dbReference>
<dbReference type="Proteomes" id="UP000095085">
    <property type="component" value="Unassembled WGS sequence"/>
</dbReference>
<gene>
    <name evidence="9" type="ORF">HYPBUDRAFT_156738</name>
</gene>
<dbReference type="PROSITE" id="PS00910">
    <property type="entry name" value="UPF0029"/>
    <property type="match status" value="1"/>
</dbReference>
<dbReference type="EMBL" id="KV454540">
    <property type="protein sequence ID" value="ODV68043.1"/>
    <property type="molecule type" value="Genomic_DNA"/>
</dbReference>
<dbReference type="InterPro" id="IPR006575">
    <property type="entry name" value="RWD_dom"/>
</dbReference>
<evidence type="ECO:0000256" key="7">
    <source>
        <dbReference type="SAM" id="MobiDB-lite"/>
    </source>
</evidence>
<keyword evidence="10" id="KW-1185">Reference proteome</keyword>
<evidence type="ECO:0000256" key="6">
    <source>
        <dbReference type="ARBA" id="ARBA00023016"/>
    </source>
</evidence>
<evidence type="ECO:0000256" key="1">
    <source>
        <dbReference type="ARBA" id="ARBA00004496"/>
    </source>
</evidence>
<keyword evidence="5" id="KW-0810">Translation regulation</keyword>
<keyword evidence="4" id="KW-0678">Repressor</keyword>
<dbReference type="InterPro" id="IPR020568">
    <property type="entry name" value="Ribosomal_Su5_D2-typ_SF"/>
</dbReference>